<evidence type="ECO:0000313" key="1">
    <source>
        <dbReference type="EMBL" id="OJG40473.1"/>
    </source>
</evidence>
<sequence length="176" mass="19815">MLKEGFNLKKTVKRISFIFGSVLLICSSLGFGSFNSSSHQISSNVVYAAKKKTHLNSNKSIEKYLKKQNKSLKILEVNGVYVENGNYTTQIVLDAKDNGMNNAKNQVVMAIKALNKKSLKEFSNISISVKADMDDGNKGYVIKSDWNPDFIESKKAKTIRLKTVNKQAETWWQLNN</sequence>
<gene>
    <name evidence="1" type="ORF">RV04_GL001812</name>
</gene>
<comment type="caution">
    <text evidence="1">The sequence shown here is derived from an EMBL/GenBank/DDBJ whole genome shotgun (WGS) entry which is preliminary data.</text>
</comment>
<dbReference type="Proteomes" id="UP000182077">
    <property type="component" value="Unassembled WGS sequence"/>
</dbReference>
<accession>A0A1L8T8D0</accession>
<protein>
    <submittedName>
        <fullName evidence="1">Uncharacterized protein</fullName>
    </submittedName>
</protein>
<organism evidence="1 2">
    <name type="scientific">Enterococcus hermanniensis</name>
    <dbReference type="NCBI Taxonomy" id="249189"/>
    <lineage>
        <taxon>Bacteria</taxon>
        <taxon>Bacillati</taxon>
        <taxon>Bacillota</taxon>
        <taxon>Bacilli</taxon>
        <taxon>Lactobacillales</taxon>
        <taxon>Enterococcaceae</taxon>
        <taxon>Enterococcus</taxon>
    </lineage>
</organism>
<keyword evidence="2" id="KW-1185">Reference proteome</keyword>
<reference evidence="1 2" key="1">
    <citation type="submission" date="2014-12" db="EMBL/GenBank/DDBJ databases">
        <title>Draft genome sequences of 29 type strains of Enterococci.</title>
        <authorList>
            <person name="Zhong Z."/>
            <person name="Sun Z."/>
            <person name="Liu W."/>
            <person name="Zhang W."/>
            <person name="Zhang H."/>
        </authorList>
    </citation>
    <scope>NUCLEOTIDE SEQUENCE [LARGE SCALE GENOMIC DNA]</scope>
    <source>
        <strain evidence="1 2">DSM 17122</strain>
    </source>
</reference>
<dbReference type="AlphaFoldDB" id="A0A1L8T8D0"/>
<dbReference type="EMBL" id="JXKQ01000042">
    <property type="protein sequence ID" value="OJG40473.1"/>
    <property type="molecule type" value="Genomic_DNA"/>
</dbReference>
<proteinExistence type="predicted"/>
<evidence type="ECO:0000313" key="2">
    <source>
        <dbReference type="Proteomes" id="UP000182077"/>
    </source>
</evidence>
<name>A0A1L8T8D0_9ENTE</name>